<dbReference type="Proteomes" id="UP001295469">
    <property type="component" value="Chromosome C05"/>
</dbReference>
<evidence type="ECO:0000313" key="1">
    <source>
        <dbReference type="EMBL" id="CAF1933910.1"/>
    </source>
</evidence>
<organism evidence="1">
    <name type="scientific">Brassica napus</name>
    <name type="common">Rape</name>
    <dbReference type="NCBI Taxonomy" id="3708"/>
    <lineage>
        <taxon>Eukaryota</taxon>
        <taxon>Viridiplantae</taxon>
        <taxon>Streptophyta</taxon>
        <taxon>Embryophyta</taxon>
        <taxon>Tracheophyta</taxon>
        <taxon>Spermatophyta</taxon>
        <taxon>Magnoliopsida</taxon>
        <taxon>eudicotyledons</taxon>
        <taxon>Gunneridae</taxon>
        <taxon>Pentapetalae</taxon>
        <taxon>rosids</taxon>
        <taxon>malvids</taxon>
        <taxon>Brassicales</taxon>
        <taxon>Brassicaceae</taxon>
        <taxon>Brassiceae</taxon>
        <taxon>Brassica</taxon>
    </lineage>
</organism>
<reference evidence="1" key="1">
    <citation type="submission" date="2021-01" db="EMBL/GenBank/DDBJ databases">
        <authorList>
            <consortium name="Genoscope - CEA"/>
            <person name="William W."/>
        </authorList>
    </citation>
    <scope>NUCLEOTIDE SEQUENCE</scope>
</reference>
<name>A0A816LKR3_BRANA</name>
<accession>A0A816LKR3</accession>
<proteinExistence type="predicted"/>
<protein>
    <submittedName>
        <fullName evidence="1">(rape) hypothetical protein</fullName>
    </submittedName>
</protein>
<gene>
    <name evidence="1" type="ORF">DARMORV10_C05P49820.1</name>
</gene>
<dbReference type="EMBL" id="HG994369">
    <property type="protein sequence ID" value="CAF1933910.1"/>
    <property type="molecule type" value="Genomic_DNA"/>
</dbReference>
<dbReference type="AlphaFoldDB" id="A0A816LKR3"/>
<sequence>MKQSILGFRSTSVGLSPAAARWRFGVVTSVDGVNYRKVGVLGLWWSGSVFSSFSIYSSVSGAGASLSVGGFSLQICFSSSPFLWNPMWFSFTAVIPGEQVGGASSLCGLTATHVGRITSEVDPNKCDSGDLVMTSLTARIALWCDMWFVASGSKSPTSGGGLDARVFS</sequence>